<dbReference type="Pfam" id="PF00034">
    <property type="entry name" value="Cytochrom_C"/>
    <property type="match status" value="1"/>
</dbReference>
<dbReference type="Gene3D" id="1.10.760.10">
    <property type="entry name" value="Cytochrome c-like domain"/>
    <property type="match status" value="1"/>
</dbReference>
<dbReference type="PANTHER" id="PTHR33546">
    <property type="entry name" value="LARGE, MULTIFUNCTIONAL SECRETED PROTEIN-RELATED"/>
    <property type="match status" value="1"/>
</dbReference>
<dbReference type="RefSeq" id="WP_167215440.1">
    <property type="nucleotide sequence ID" value="NZ_CP050063.1"/>
</dbReference>
<feature type="domain" description="Cytochrome c" evidence="5">
    <location>
        <begin position="904"/>
        <end position="1038"/>
    </location>
</feature>
<dbReference type="InterPro" id="IPR055557">
    <property type="entry name" value="DUF7133"/>
</dbReference>
<evidence type="ECO:0000259" key="5">
    <source>
        <dbReference type="PROSITE" id="PS51007"/>
    </source>
</evidence>
<dbReference type="InterPro" id="IPR013427">
    <property type="entry name" value="Haem-bd_dom_put"/>
</dbReference>
<dbReference type="AlphaFoldDB" id="A0A6G9AUM3"/>
<evidence type="ECO:0000313" key="7">
    <source>
        <dbReference type="Proteomes" id="UP000501802"/>
    </source>
</evidence>
<evidence type="ECO:0000256" key="4">
    <source>
        <dbReference type="PROSITE-ProRule" id="PRU00433"/>
    </source>
</evidence>
<dbReference type="Pfam" id="PF23500">
    <property type="entry name" value="DUF7133"/>
    <property type="match status" value="1"/>
</dbReference>
<dbReference type="KEGG" id="spib:G8759_27010"/>
<evidence type="ECO:0000256" key="1">
    <source>
        <dbReference type="ARBA" id="ARBA00022617"/>
    </source>
</evidence>
<dbReference type="Pfam" id="PF13646">
    <property type="entry name" value="HEAT_2"/>
    <property type="match status" value="1"/>
</dbReference>
<evidence type="ECO:0000256" key="2">
    <source>
        <dbReference type="ARBA" id="ARBA00022723"/>
    </source>
</evidence>
<protein>
    <submittedName>
        <fullName evidence="6">C-type cytochrome</fullName>
    </submittedName>
</protein>
<dbReference type="InterPro" id="IPR011042">
    <property type="entry name" value="6-blade_b-propeller_TolB-like"/>
</dbReference>
<reference evidence="6 7" key="1">
    <citation type="submission" date="2020-03" db="EMBL/GenBank/DDBJ databases">
        <authorList>
            <person name="Kim M.K."/>
        </authorList>
    </citation>
    <scope>NUCLEOTIDE SEQUENCE [LARGE SCALE GENOMIC DNA]</scope>
    <source>
        <strain evidence="6 7">BT328</strain>
    </source>
</reference>
<dbReference type="Gene3D" id="2.120.10.30">
    <property type="entry name" value="TolB, C-terminal domain"/>
    <property type="match status" value="1"/>
</dbReference>
<dbReference type="InterPro" id="IPR016024">
    <property type="entry name" value="ARM-type_fold"/>
</dbReference>
<dbReference type="InterPro" id="IPR013428">
    <property type="entry name" value="Membrane-bound_put_N"/>
</dbReference>
<dbReference type="Proteomes" id="UP000501802">
    <property type="component" value="Chromosome"/>
</dbReference>
<dbReference type="NCBIfam" id="TIGR02603">
    <property type="entry name" value="CxxCH_TIGR02603"/>
    <property type="match status" value="1"/>
</dbReference>
<dbReference type="GO" id="GO:0046872">
    <property type="term" value="F:metal ion binding"/>
    <property type="evidence" value="ECO:0007669"/>
    <property type="project" value="UniProtKB-KW"/>
</dbReference>
<proteinExistence type="predicted"/>
<evidence type="ECO:0000256" key="3">
    <source>
        <dbReference type="ARBA" id="ARBA00023004"/>
    </source>
</evidence>
<dbReference type="SUPFAM" id="SSF46626">
    <property type="entry name" value="Cytochrome c"/>
    <property type="match status" value="1"/>
</dbReference>
<dbReference type="InterPro" id="IPR011989">
    <property type="entry name" value="ARM-like"/>
</dbReference>
<sequence length="1040" mass="113821">MNPFRSAKRSLLSRRAIALSTAGLVIGAAFVGAYQNRNLNAASGTYLSKLFAQLSDDDKHDPKYAVGSLNVAPGLEATLFAAEPMLSNPTDIDVDARGRVWVCEAYNYRPAINGNPTRKEGDRIIILEDQNGDGKADITKVFYQDPSIESPLGIWVQGNRVIVADSPNVWVLTDENGDDKADKKELLFTGIGGEQHDHGMHTFVFGPDGKWYFNFGNAGEQLLDKDGKPVVDIATGKTIDKQNFKQGMVFRCDPDGKNVELLGQNFRNNYEVAVDSYGTLWQSDNDDDGNKGVRINYVMEYGNYGYTDEMTGAGWQANRDNLEPEIPRRHWHLNDPGVVPNLLQTGAGSPTGIIVYEGKLLSEVFRNQVIHCDAGPNVVRSYPVQKDGAGYKAEIVNVLEGARDQWFRPADICVAPDGSLIIADWYDPGVGGHQAGDQNRGRVYRVAPPNSPYTMPKVDVSTTEGAIEALQSPNMSIRYAGWQKLRELGTKAEKPLANLYKTSTNPRMQARALWLLSKLDKGQKYIETALKSDNPDLRITALRAARELKIDIIPYVKQLVNDPDTQVRREAIIALRRNQNAGPSSPEAPALWAQLASKYDGKDRWYLEALGIGADGSWDSYYTAWLKQQSGDPLANASGRDIVWRARTKESVPLLAKLAGDQGTELSQRLRYFRAFDFNPGATEKSAALLGILQANSASTDVTKLVLRHLDPAYVKNSAVATTALNKLLTDVYGTPEYIELITRYEPASENAKLSQLALAKYNDAMGRDAARQLIKQNGSSLILAVINGSNADEASQMVTALLRVGNKESLDILKTVVLDEKRSPALRMTATRALGGSMDGADQVIALLKSGDIKGDYKKAAVQGVSNDWRKNIRQQAASFLDGVQGAEGKKLPGLNELMAMNGEATKGVSVFKNNCAICHQVNGEGMDFGPKLSEIGSKLPKEGQYLAILHPDAGISFGFEGWEVKFKDGSTMSGIVSSKTETDLQMKFPGGAVQNYKMADVVSMKKMDSSMMPSGLQEAMSTQDLVDLVAYLMSLKKK</sequence>
<evidence type="ECO:0000313" key="6">
    <source>
        <dbReference type="EMBL" id="QIP16026.1"/>
    </source>
</evidence>
<dbReference type="PROSITE" id="PS51007">
    <property type="entry name" value="CYTC"/>
    <property type="match status" value="1"/>
</dbReference>
<name>A0A6G9AUM3_9BACT</name>
<gene>
    <name evidence="6" type="ORF">G8759_27010</name>
</gene>
<organism evidence="6 7">
    <name type="scientific">Spirosoma aureum</name>
    <dbReference type="NCBI Taxonomy" id="2692134"/>
    <lineage>
        <taxon>Bacteria</taxon>
        <taxon>Pseudomonadati</taxon>
        <taxon>Bacteroidota</taxon>
        <taxon>Cytophagia</taxon>
        <taxon>Cytophagales</taxon>
        <taxon>Cytophagaceae</taxon>
        <taxon>Spirosoma</taxon>
    </lineage>
</organism>
<dbReference type="NCBIfam" id="TIGR02604">
    <property type="entry name" value="Piru_Ver_Nterm"/>
    <property type="match status" value="1"/>
</dbReference>
<dbReference type="PANTHER" id="PTHR33546:SF1">
    <property type="entry name" value="LARGE, MULTIFUNCTIONAL SECRETED PROTEIN"/>
    <property type="match status" value="1"/>
</dbReference>
<dbReference type="InterPro" id="IPR036909">
    <property type="entry name" value="Cyt_c-like_dom_sf"/>
</dbReference>
<dbReference type="SUPFAM" id="SSF48371">
    <property type="entry name" value="ARM repeat"/>
    <property type="match status" value="1"/>
</dbReference>
<dbReference type="GO" id="GO:0020037">
    <property type="term" value="F:heme binding"/>
    <property type="evidence" value="ECO:0007669"/>
    <property type="project" value="InterPro"/>
</dbReference>
<keyword evidence="2 4" id="KW-0479">Metal-binding</keyword>
<dbReference type="EMBL" id="CP050063">
    <property type="protein sequence ID" value="QIP16026.1"/>
    <property type="molecule type" value="Genomic_DNA"/>
</dbReference>
<keyword evidence="3 4" id="KW-0408">Iron</keyword>
<keyword evidence="7" id="KW-1185">Reference proteome</keyword>
<dbReference type="GO" id="GO:0009055">
    <property type="term" value="F:electron transfer activity"/>
    <property type="evidence" value="ECO:0007669"/>
    <property type="project" value="InterPro"/>
</dbReference>
<dbReference type="InterPro" id="IPR011041">
    <property type="entry name" value="Quinoprot_gluc/sorb_DH_b-prop"/>
</dbReference>
<dbReference type="InterPro" id="IPR009056">
    <property type="entry name" value="Cyt_c-like_dom"/>
</dbReference>
<dbReference type="Gene3D" id="1.25.10.10">
    <property type="entry name" value="Leucine-rich Repeat Variant"/>
    <property type="match status" value="1"/>
</dbReference>
<accession>A0A6G9AUM3</accession>
<dbReference type="SUPFAM" id="SSF50952">
    <property type="entry name" value="Soluble quinoprotein glucose dehydrogenase"/>
    <property type="match status" value="1"/>
</dbReference>
<keyword evidence="1 4" id="KW-0349">Heme</keyword>